<dbReference type="PANTHER" id="PTHR21240:SF28">
    <property type="entry name" value="ISO-OROTATE DECARBOXYLASE (EUROFUNG)"/>
    <property type="match status" value="1"/>
</dbReference>
<accession>A0A937RI82</accession>
<dbReference type="EMBL" id="JAEACQ010000255">
    <property type="protein sequence ID" value="MBL7630830.1"/>
    <property type="molecule type" value="Genomic_DNA"/>
</dbReference>
<dbReference type="InterPro" id="IPR006680">
    <property type="entry name" value="Amidohydro-rel"/>
</dbReference>
<dbReference type="SUPFAM" id="SSF51556">
    <property type="entry name" value="Metallo-dependent hydrolases"/>
    <property type="match status" value="1"/>
</dbReference>
<dbReference type="Pfam" id="PF04909">
    <property type="entry name" value="Amidohydro_2"/>
    <property type="match status" value="1"/>
</dbReference>
<dbReference type="GO" id="GO:0005737">
    <property type="term" value="C:cytoplasm"/>
    <property type="evidence" value="ECO:0007669"/>
    <property type="project" value="TreeGrafter"/>
</dbReference>
<gene>
    <name evidence="4" type="ORF">I7412_27445</name>
</gene>
<reference evidence="4" key="1">
    <citation type="submission" date="2020-12" db="EMBL/GenBank/DDBJ databases">
        <title>Genomic characterization of non-nitrogen-fixing Frankia strains.</title>
        <authorList>
            <person name="Carlos-Shanley C."/>
            <person name="Guerra T."/>
            <person name="Hahn D."/>
        </authorList>
    </citation>
    <scope>NUCLEOTIDE SEQUENCE</scope>
    <source>
        <strain evidence="4">CN6</strain>
    </source>
</reference>
<comment type="caution">
    <text evidence="4">The sequence shown here is derived from an EMBL/GenBank/DDBJ whole genome shotgun (WGS) entry which is preliminary data.</text>
</comment>
<evidence type="ECO:0000313" key="5">
    <source>
        <dbReference type="Proteomes" id="UP000604475"/>
    </source>
</evidence>
<keyword evidence="1" id="KW-0456">Lyase</keyword>
<dbReference type="GO" id="GO:0016787">
    <property type="term" value="F:hydrolase activity"/>
    <property type="evidence" value="ECO:0007669"/>
    <property type="project" value="InterPro"/>
</dbReference>
<dbReference type="Proteomes" id="UP000604475">
    <property type="component" value="Unassembled WGS sequence"/>
</dbReference>
<dbReference type="InterPro" id="IPR032465">
    <property type="entry name" value="ACMSD"/>
</dbReference>
<keyword evidence="5" id="KW-1185">Reference proteome</keyword>
<dbReference type="Gene3D" id="3.20.20.140">
    <property type="entry name" value="Metal-dependent hydrolases"/>
    <property type="match status" value="1"/>
</dbReference>
<protein>
    <submittedName>
        <fullName evidence="4">Amidohydrolase</fullName>
    </submittedName>
</protein>
<dbReference type="GO" id="GO:0016831">
    <property type="term" value="F:carboxy-lyase activity"/>
    <property type="evidence" value="ECO:0007669"/>
    <property type="project" value="InterPro"/>
</dbReference>
<dbReference type="InterPro" id="IPR032466">
    <property type="entry name" value="Metal_Hydrolase"/>
</dbReference>
<evidence type="ECO:0000259" key="3">
    <source>
        <dbReference type="Pfam" id="PF04909"/>
    </source>
</evidence>
<sequence>MAVTDITAPTPASAAGSVTPAPEDLPKIISVDDHILEPRDLWQRELPAAMRERGPKVVRDKLKLHFSGGHYGFTRGAEDGRWCDLWIYDDLVYPTGLLHASAGVPAAEVKNLPAVYEDFRPGTYDRDARLADMDVNHVEAAINFPNTFPRFCGQGFAERPDKDVALACIRIYNDWMIDEWCGGAGRGRLVPLTLIPLWDPELAAAEVRRCAAKGSYAIAFSENPSRLGFASIHSGAWDVLWRACEETGTVVTMHIGSSSTMPSTSPDAPLAVSMSLSSQNAEGSLCDWIFSGTLDRFPGLTIVYAESQVGWMPYLLERMDLVWKGDVGGGAKLPNPPSSYVKGRVYGCLFDDQHGLVSRHEVGLDQIVFETDYPHTDGTWPHSRAVAHRLCAGADMDAAEVHKFVRGNAIRAFGLERFGITD</sequence>
<evidence type="ECO:0000256" key="2">
    <source>
        <dbReference type="SAM" id="MobiDB-lite"/>
    </source>
</evidence>
<feature type="region of interest" description="Disordered" evidence="2">
    <location>
        <begin position="1"/>
        <end position="25"/>
    </location>
</feature>
<dbReference type="GO" id="GO:0019748">
    <property type="term" value="P:secondary metabolic process"/>
    <property type="evidence" value="ECO:0007669"/>
    <property type="project" value="TreeGrafter"/>
</dbReference>
<dbReference type="PANTHER" id="PTHR21240">
    <property type="entry name" value="2-AMINO-3-CARBOXYLMUCONATE-6-SEMIALDEHYDE DECARBOXYLASE"/>
    <property type="match status" value="1"/>
</dbReference>
<organism evidence="4 5">
    <name type="scientific">Frankia nepalensis</name>
    <dbReference type="NCBI Taxonomy" id="1836974"/>
    <lineage>
        <taxon>Bacteria</taxon>
        <taxon>Bacillati</taxon>
        <taxon>Actinomycetota</taxon>
        <taxon>Actinomycetes</taxon>
        <taxon>Frankiales</taxon>
        <taxon>Frankiaceae</taxon>
        <taxon>Frankia</taxon>
    </lineage>
</organism>
<dbReference type="AlphaFoldDB" id="A0A937RI82"/>
<feature type="domain" description="Amidohydrolase-related" evidence="3">
    <location>
        <begin position="123"/>
        <end position="415"/>
    </location>
</feature>
<evidence type="ECO:0000313" key="4">
    <source>
        <dbReference type="EMBL" id="MBL7630830.1"/>
    </source>
</evidence>
<dbReference type="RefSeq" id="WP_203000804.1">
    <property type="nucleotide sequence ID" value="NZ_JADWYU010000126.1"/>
</dbReference>
<proteinExistence type="predicted"/>
<evidence type="ECO:0000256" key="1">
    <source>
        <dbReference type="ARBA" id="ARBA00023239"/>
    </source>
</evidence>
<name>A0A937RI82_9ACTN</name>